<proteinExistence type="predicted"/>
<feature type="transmembrane region" description="Helical" evidence="1">
    <location>
        <begin position="51"/>
        <end position="71"/>
    </location>
</feature>
<feature type="transmembrane region" description="Helical" evidence="1">
    <location>
        <begin position="102"/>
        <end position="121"/>
    </location>
</feature>
<feature type="transmembrane region" description="Helical" evidence="1">
    <location>
        <begin position="357"/>
        <end position="375"/>
    </location>
</feature>
<feature type="transmembrane region" description="Helical" evidence="1">
    <location>
        <begin position="297"/>
        <end position="318"/>
    </location>
</feature>
<name>A0ABY5HK57_9GAMM</name>
<dbReference type="EMBL" id="CP073347">
    <property type="protein sequence ID" value="UTW11973.1"/>
    <property type="molecule type" value="Genomic_DNA"/>
</dbReference>
<dbReference type="InterPro" id="IPR004711">
    <property type="entry name" value="Benzoate_Transporter"/>
</dbReference>
<dbReference type="PANTHER" id="PTHR30199:SF0">
    <property type="entry name" value="INNER MEMBRANE PROTEIN YDCO"/>
    <property type="match status" value="1"/>
</dbReference>
<feature type="transmembrane region" description="Helical" evidence="1">
    <location>
        <begin position="128"/>
        <end position="149"/>
    </location>
</feature>
<gene>
    <name evidence="2" type="ORF">KDW95_22520</name>
</gene>
<feature type="transmembrane region" description="Helical" evidence="1">
    <location>
        <begin position="211"/>
        <end position="234"/>
    </location>
</feature>
<dbReference type="PROSITE" id="PS51257">
    <property type="entry name" value="PROKAR_LIPOPROTEIN"/>
    <property type="match status" value="1"/>
</dbReference>
<dbReference type="Proteomes" id="UP001058461">
    <property type="component" value="Chromosome"/>
</dbReference>
<organism evidence="2 3">
    <name type="scientific">Marinobacterium rhizophilum</name>
    <dbReference type="NCBI Taxonomy" id="420402"/>
    <lineage>
        <taxon>Bacteria</taxon>
        <taxon>Pseudomonadati</taxon>
        <taxon>Pseudomonadota</taxon>
        <taxon>Gammaproteobacteria</taxon>
        <taxon>Oceanospirillales</taxon>
        <taxon>Oceanospirillaceae</taxon>
        <taxon>Marinobacterium</taxon>
    </lineage>
</organism>
<dbReference type="Pfam" id="PF03594">
    <property type="entry name" value="BenE"/>
    <property type="match status" value="1"/>
</dbReference>
<accession>A0ABY5HK57</accession>
<keyword evidence="3" id="KW-1185">Reference proteome</keyword>
<evidence type="ECO:0000313" key="2">
    <source>
        <dbReference type="EMBL" id="UTW11973.1"/>
    </source>
</evidence>
<keyword evidence="1" id="KW-0472">Membrane</keyword>
<protein>
    <submittedName>
        <fullName evidence="2">Benzoate/H(+) symporter BenE family transporter</fullName>
    </submittedName>
</protein>
<sequence length="405" mass="42389">MKTKLNLRNPIRDLTQENFSAGLLAAIFGCVATSLIIINSGTQAGLTDGQIVSWLFSCWFFGGCIGVYLAWKTGQPISGAWSIPAAVMLGGTLGIFPFEEAVGAYFMAGAIVFVLGVTGFVNRIIRLIPMPIIMAMIAGALMRFATGIMGGLSDLPLIAGATVATYFLSLALLPRLTPIIPALAVGLSLFFVFGETAPVATAAQFQLPGFYMPAFSFEAFIAISLPVAILVVGAENAQATGVLMSEGYKPPVNTMTTLSGVGGMVACFFGAHNANIAGPMTAICSSEVAGSEKEKRYVASIVCGLICLTFGVLSSYAISFIKLVPLALIATVAGLAMINVLLQALQLAFTTEKKASFQLGAFTAFVVALSGVSFLNITAPFWALVAGLGITLITEKQQFKQLLMP</sequence>
<keyword evidence="1" id="KW-0812">Transmembrane</keyword>
<reference evidence="2" key="1">
    <citation type="submission" date="2021-04" db="EMBL/GenBank/DDBJ databases">
        <title>Oceanospirillales bacteria with DddD are important DMSP degraders in coastal seawater.</title>
        <authorList>
            <person name="Liu J."/>
        </authorList>
    </citation>
    <scope>NUCLEOTIDE SEQUENCE</scope>
    <source>
        <strain evidence="2">D13-1</strain>
    </source>
</reference>
<feature type="transmembrane region" description="Helical" evidence="1">
    <location>
        <begin position="180"/>
        <end position="205"/>
    </location>
</feature>
<dbReference type="PANTHER" id="PTHR30199">
    <property type="entry name" value="MFS FAMILY TRANSPORTER, PREDICTED SUBSTRATE BENZOATE"/>
    <property type="match status" value="1"/>
</dbReference>
<evidence type="ECO:0000256" key="1">
    <source>
        <dbReference type="SAM" id="Phobius"/>
    </source>
</evidence>
<keyword evidence="1" id="KW-1133">Transmembrane helix</keyword>
<evidence type="ECO:0000313" key="3">
    <source>
        <dbReference type="Proteomes" id="UP001058461"/>
    </source>
</evidence>
<feature type="transmembrane region" description="Helical" evidence="1">
    <location>
        <begin position="21"/>
        <end position="39"/>
    </location>
</feature>
<feature type="transmembrane region" description="Helical" evidence="1">
    <location>
        <begin position="78"/>
        <end position="96"/>
    </location>
</feature>
<dbReference type="RefSeq" id="WP_255854025.1">
    <property type="nucleotide sequence ID" value="NZ_CP073347.1"/>
</dbReference>
<feature type="transmembrane region" description="Helical" evidence="1">
    <location>
        <begin position="324"/>
        <end position="345"/>
    </location>
</feature>